<dbReference type="GO" id="GO:0005085">
    <property type="term" value="F:guanyl-nucleotide exchange factor activity"/>
    <property type="evidence" value="ECO:0007669"/>
    <property type="project" value="InterPro"/>
</dbReference>
<name>A0A1A6GW99_NEOLE</name>
<dbReference type="GO" id="GO:0032456">
    <property type="term" value="P:endocytic recycling"/>
    <property type="evidence" value="ECO:0007669"/>
    <property type="project" value="TreeGrafter"/>
</dbReference>
<dbReference type="GO" id="GO:1901981">
    <property type="term" value="F:phosphatidylinositol phosphate binding"/>
    <property type="evidence" value="ECO:0007669"/>
    <property type="project" value="TreeGrafter"/>
</dbReference>
<reference evidence="2 3" key="1">
    <citation type="submission" date="2016-06" db="EMBL/GenBank/DDBJ databases">
        <title>The Draft Genome Sequence and Annotation of the Desert Woodrat Neotoma lepida.</title>
        <authorList>
            <person name="Campbell M."/>
            <person name="Oakeson K.F."/>
            <person name="Yandell M."/>
            <person name="Halpert J.R."/>
            <person name="Dearing D."/>
        </authorList>
    </citation>
    <scope>NUCLEOTIDE SEQUENCE [LARGE SCALE GENOMIC DNA]</scope>
    <source>
        <strain evidence="2">417</strain>
        <tissue evidence="2">Liver</tissue>
    </source>
</reference>
<feature type="compositionally biased region" description="Low complexity" evidence="1">
    <location>
        <begin position="177"/>
        <end position="189"/>
    </location>
</feature>
<evidence type="ECO:0000313" key="3">
    <source>
        <dbReference type="Proteomes" id="UP000092124"/>
    </source>
</evidence>
<dbReference type="GO" id="GO:0005829">
    <property type="term" value="C:cytosol"/>
    <property type="evidence" value="ECO:0007669"/>
    <property type="project" value="TreeGrafter"/>
</dbReference>
<dbReference type="STRING" id="56216.A0A1A6GW99"/>
<gene>
    <name evidence="2" type="ORF">A6R68_01232</name>
</gene>
<dbReference type="OrthoDB" id="206724at2759"/>
<feature type="region of interest" description="Disordered" evidence="1">
    <location>
        <begin position="374"/>
        <end position="449"/>
    </location>
</feature>
<dbReference type="PANTHER" id="PTHR13196">
    <property type="entry name" value="DENN DOMAIN-CONTAINING"/>
    <property type="match status" value="1"/>
</dbReference>
<dbReference type="Proteomes" id="UP000092124">
    <property type="component" value="Unassembled WGS sequence"/>
</dbReference>
<comment type="caution">
    <text evidence="2">The sequence shown here is derived from an EMBL/GenBank/DDBJ whole genome shotgun (WGS) entry which is preliminary data.</text>
</comment>
<evidence type="ECO:0000313" key="2">
    <source>
        <dbReference type="EMBL" id="OBS70229.1"/>
    </source>
</evidence>
<dbReference type="InterPro" id="IPR040032">
    <property type="entry name" value="DENND1A/B/C"/>
</dbReference>
<organism evidence="2 3">
    <name type="scientific">Neotoma lepida</name>
    <name type="common">Desert woodrat</name>
    <dbReference type="NCBI Taxonomy" id="56216"/>
    <lineage>
        <taxon>Eukaryota</taxon>
        <taxon>Metazoa</taxon>
        <taxon>Chordata</taxon>
        <taxon>Craniata</taxon>
        <taxon>Vertebrata</taxon>
        <taxon>Euteleostomi</taxon>
        <taxon>Mammalia</taxon>
        <taxon>Eutheria</taxon>
        <taxon>Euarchontoglires</taxon>
        <taxon>Glires</taxon>
        <taxon>Rodentia</taxon>
        <taxon>Myomorpha</taxon>
        <taxon>Muroidea</taxon>
        <taxon>Cricetidae</taxon>
        <taxon>Neotominae</taxon>
        <taxon>Neotoma</taxon>
    </lineage>
</organism>
<dbReference type="AlphaFoldDB" id="A0A1A6GW99"/>
<dbReference type="PANTHER" id="PTHR13196:SF22">
    <property type="entry name" value="DENN DOMAIN-CONTAINING PROTEIN 1A"/>
    <property type="match status" value="1"/>
</dbReference>
<feature type="compositionally biased region" description="Basic and acidic residues" evidence="1">
    <location>
        <begin position="440"/>
        <end position="449"/>
    </location>
</feature>
<dbReference type="EMBL" id="LZPO01066372">
    <property type="protein sequence ID" value="OBS70229.1"/>
    <property type="molecule type" value="Genomic_DNA"/>
</dbReference>
<protein>
    <recommendedName>
        <fullName evidence="4">DENN domain-containing protein 1A</fullName>
    </recommendedName>
</protein>
<sequence>MLGWCAQSHFSLVKPFRHYAVFLSEDSSDEECRREEAPSTGFTESFFFSAPFEWPQPYRTLKESDSAEGDENESPEQLVRESRGPIPAPPDRAASMDLLEDVFSSLDVEAPLQPLGQAKSLEDLRAPKDLREQPGSFDYQRLDLCRSERGLSMAAAFKLAHPYTKLWSLGQDDMAIPSKPSTTSPEKPSALSGTSPALPHRPQDGILSPSIKEEASTQTLGSITIPRPQGRKTPELGIVPPPPTARPAKLHAAGGPLGDFSSEQLQMDQQRQAALSPALLPGLLPSAVHQGPTELLQPLSPAPGAAGTGSDALLAFLDPLNTAWSHPNLSALSMPNLFGQIPMGAHTSPMQPLGPPAVAPSRIRTLPLARSSARAAEAKQGLALRPGEPPLLPPRPPQGLEPALQPSAPAQARDPFEDLLRKTKQDVSPSPAPAPTSVEQLRRQWETFE</sequence>
<evidence type="ECO:0008006" key="4">
    <source>
        <dbReference type="Google" id="ProtNLM"/>
    </source>
</evidence>
<feature type="compositionally biased region" description="Pro residues" evidence="1">
    <location>
        <begin position="387"/>
        <end position="399"/>
    </location>
</feature>
<feature type="compositionally biased region" description="Basic and acidic residues" evidence="1">
    <location>
        <begin position="414"/>
        <end position="425"/>
    </location>
</feature>
<feature type="region of interest" description="Disordered" evidence="1">
    <location>
        <begin position="174"/>
        <end position="255"/>
    </location>
</feature>
<keyword evidence="3" id="KW-1185">Reference proteome</keyword>
<accession>A0A1A6GW99</accession>
<feature type="region of interest" description="Disordered" evidence="1">
    <location>
        <begin position="57"/>
        <end position="93"/>
    </location>
</feature>
<dbReference type="GO" id="GO:0006897">
    <property type="term" value="P:endocytosis"/>
    <property type="evidence" value="ECO:0007669"/>
    <property type="project" value="TreeGrafter"/>
</dbReference>
<proteinExistence type="predicted"/>
<evidence type="ECO:0000256" key="1">
    <source>
        <dbReference type="SAM" id="MobiDB-lite"/>
    </source>
</evidence>
<dbReference type="GO" id="GO:0030136">
    <property type="term" value="C:clathrin-coated vesicle"/>
    <property type="evidence" value="ECO:0007669"/>
    <property type="project" value="TreeGrafter"/>
</dbReference>